<dbReference type="GO" id="GO:0004523">
    <property type="term" value="F:RNA-DNA hybrid ribonuclease activity"/>
    <property type="evidence" value="ECO:0007669"/>
    <property type="project" value="InterPro"/>
</dbReference>
<dbReference type="Pfam" id="PF00075">
    <property type="entry name" value="RNase_H"/>
    <property type="match status" value="1"/>
</dbReference>
<evidence type="ECO:0000313" key="3">
    <source>
        <dbReference type="EMBL" id="KAB7852299.1"/>
    </source>
</evidence>
<protein>
    <recommendedName>
        <fullName evidence="2">RNase H type-1 domain-containing protein</fullName>
    </recommendedName>
</protein>
<dbReference type="SUPFAM" id="SSF53098">
    <property type="entry name" value="Ribonuclease H-like"/>
    <property type="match status" value="1"/>
</dbReference>
<organism evidence="3 4">
    <name type="scientific">Streptomyces mobaraensis</name>
    <name type="common">Streptoverticillium mobaraense</name>
    <dbReference type="NCBI Taxonomy" id="35621"/>
    <lineage>
        <taxon>Bacteria</taxon>
        <taxon>Bacillati</taxon>
        <taxon>Actinomycetota</taxon>
        <taxon>Actinomycetes</taxon>
        <taxon>Kitasatosporales</taxon>
        <taxon>Streptomycetaceae</taxon>
        <taxon>Streptomyces</taxon>
    </lineage>
</organism>
<proteinExistence type="predicted"/>
<evidence type="ECO:0000313" key="4">
    <source>
        <dbReference type="Proteomes" id="UP000327000"/>
    </source>
</evidence>
<dbReference type="RefSeq" id="WP_152262273.1">
    <property type="nucleotide sequence ID" value="NZ_VOKX01000006.1"/>
</dbReference>
<dbReference type="EMBL" id="VOKX01000006">
    <property type="protein sequence ID" value="KAB7852299.1"/>
    <property type="molecule type" value="Genomic_DNA"/>
</dbReference>
<dbReference type="OrthoDB" id="3977005at2"/>
<dbReference type="InterPro" id="IPR002156">
    <property type="entry name" value="RNaseH_domain"/>
</dbReference>
<accession>A0A5N5WEG4</accession>
<dbReference type="GO" id="GO:0003676">
    <property type="term" value="F:nucleic acid binding"/>
    <property type="evidence" value="ECO:0007669"/>
    <property type="project" value="InterPro"/>
</dbReference>
<evidence type="ECO:0000256" key="1">
    <source>
        <dbReference type="SAM" id="MobiDB-lite"/>
    </source>
</evidence>
<dbReference type="AlphaFoldDB" id="A0A5N5WEG4"/>
<dbReference type="PROSITE" id="PS50879">
    <property type="entry name" value="RNASE_H_1"/>
    <property type="match status" value="1"/>
</dbReference>
<comment type="caution">
    <text evidence="3">The sequence shown here is derived from an EMBL/GenBank/DDBJ whole genome shotgun (WGS) entry which is preliminary data.</text>
</comment>
<reference evidence="3 4" key="1">
    <citation type="journal article" date="2019" name="Microb. Cell Fact.">
        <title>Exploring novel herbicidin analogues by transcriptional regulator overexpression and MS/MS molecular networking.</title>
        <authorList>
            <person name="Shi Y."/>
            <person name="Gu R."/>
            <person name="Li Y."/>
            <person name="Wang X."/>
            <person name="Ren W."/>
            <person name="Li X."/>
            <person name="Wang L."/>
            <person name="Xie Y."/>
            <person name="Hong B."/>
        </authorList>
    </citation>
    <scope>NUCLEOTIDE SEQUENCE [LARGE SCALE GENOMIC DNA]</scope>
    <source>
        <strain evidence="3 4">US-43</strain>
    </source>
</reference>
<feature type="region of interest" description="Disordered" evidence="1">
    <location>
        <begin position="338"/>
        <end position="363"/>
    </location>
</feature>
<keyword evidence="4" id="KW-1185">Reference proteome</keyword>
<dbReference type="Proteomes" id="UP000327000">
    <property type="component" value="Unassembled WGS sequence"/>
</dbReference>
<gene>
    <name evidence="3" type="ORF">FRZ00_01990</name>
</gene>
<dbReference type="InterPro" id="IPR012337">
    <property type="entry name" value="RNaseH-like_sf"/>
</dbReference>
<feature type="domain" description="RNase H type-1" evidence="2">
    <location>
        <begin position="359"/>
        <end position="519"/>
    </location>
</feature>
<dbReference type="InterPro" id="IPR036397">
    <property type="entry name" value="RNaseH_sf"/>
</dbReference>
<evidence type="ECO:0000259" key="2">
    <source>
        <dbReference type="PROSITE" id="PS50879"/>
    </source>
</evidence>
<name>A0A5N5WEG4_STRMB</name>
<dbReference type="Gene3D" id="3.30.420.10">
    <property type="entry name" value="Ribonuclease H-like superfamily/Ribonuclease H"/>
    <property type="match status" value="1"/>
</dbReference>
<sequence length="555" mass="59435">MTDATALVQHLNSDFSAGHDAVPARVNGTASPAIEQALAHPDLAEPIAAALAYAVVRARGAVRVAELGTCPADRVRPLRRAVERIATERAKAEAVCGPLRRPAQRASHRLGRSLKQTPARAVLPAAHRQTLVTACAELGLHADAFSVPNQRNGAWAQSRGLFGSVPSEAVRELAARDDTEFVAALLHDARMAEDERLGHHLIVERWNRLSATALAWGPYAIANAERRAVSRPLHARRDVLDALEDAYEDLAVLTCRAGEAKYRAFRLTCQVRELTVTGKRASVAAAAHRRAHELLQVSHPEELAEIAEAVRAHQVDCPFRADGCPDCQRVVLKGLSGQCQEAPGSRPEPTSPPQPTDASGPGVTYASFGAEERYAVLNDIPGGARVVVSDAAIGEDSALCGYGWAAEDGTTGHGDSMASTSGEAEIIGVCAAALTALTTHANDEFLVLCDSRQAVDAVQEVEEHGDVTRAQEAVLFPEAGELLTRLLPYAHRITVRWLKGHIGHDLNEAAEALAGLALRQARGRIAERTAHRARARTTSRIATQYLPRRSMPHAA</sequence>